<name>A0AA95H4V3_9GAMM</name>
<accession>A0AA95H4V3</accession>
<dbReference type="KEGG" id="tdu:QJT80_00620"/>
<evidence type="ECO:0000313" key="1">
    <source>
        <dbReference type="EMBL" id="WGZ90987.1"/>
    </source>
</evidence>
<reference evidence="1" key="2">
    <citation type="submission" date="2023-04" db="EMBL/GenBank/DDBJ databases">
        <authorList>
            <person name="Beletskiy A.V."/>
            <person name="Mardanov A.V."/>
            <person name="Ravin N.V."/>
        </authorList>
    </citation>
    <scope>NUCLEOTIDE SEQUENCE</scope>
    <source>
        <strain evidence="1">GKL-01</strain>
    </source>
</reference>
<dbReference type="EMBL" id="CP124755">
    <property type="protein sequence ID" value="WGZ90987.1"/>
    <property type="molecule type" value="Genomic_DNA"/>
</dbReference>
<gene>
    <name evidence="1" type="ORF">QJT80_00620</name>
</gene>
<reference evidence="1" key="1">
    <citation type="journal article" date="2023" name="Int. J. Mol. Sci.">
        <title>Metagenomics Revealed a New Genus 'Candidatus Thiocaldithrix dubininis' gen. nov., sp. nov. and a New Species 'Candidatus Thiothrix putei' sp. nov. in the Family Thiotrichaceae, Some Members of Which Have Traits of Both Na+- and H+-Motive Energetics.</title>
        <authorList>
            <person name="Ravin N.V."/>
            <person name="Muntyan M.S."/>
            <person name="Smolyakov D.D."/>
            <person name="Rudenko T.S."/>
            <person name="Beletsky A.V."/>
            <person name="Mardanov A.V."/>
            <person name="Grabovich M.Y."/>
        </authorList>
    </citation>
    <scope>NUCLEOTIDE SEQUENCE</scope>
    <source>
        <strain evidence="1">GKL-01</strain>
    </source>
</reference>
<sequence>MSMGTLLARRWLVGLLLFIPVLSWAAPNRPFPQHITYAAGTIRPSNFTQAQQDQHVRDFYDYWKSNYLT</sequence>
<organism evidence="1">
    <name type="scientific">Candidatus Thiocaldithrix dubininis</name>
    <dbReference type="NCBI Taxonomy" id="3080823"/>
    <lineage>
        <taxon>Bacteria</taxon>
        <taxon>Pseudomonadati</taxon>
        <taxon>Pseudomonadota</taxon>
        <taxon>Gammaproteobacteria</taxon>
        <taxon>Thiotrichales</taxon>
        <taxon>Thiotrichaceae</taxon>
        <taxon>Candidatus Thiocaldithrix</taxon>
    </lineage>
</organism>
<dbReference type="Proteomes" id="UP001300672">
    <property type="component" value="Chromosome"/>
</dbReference>
<protein>
    <submittedName>
        <fullName evidence="1">Uncharacterized protein</fullName>
    </submittedName>
</protein>
<proteinExistence type="predicted"/>
<dbReference type="AlphaFoldDB" id="A0AA95H4V3"/>